<dbReference type="InterPro" id="IPR029058">
    <property type="entry name" value="AB_hydrolase_fold"/>
</dbReference>
<dbReference type="Gene3D" id="3.40.50.1820">
    <property type="entry name" value="alpha/beta hydrolase"/>
    <property type="match status" value="1"/>
</dbReference>
<dbReference type="PANTHER" id="PTHR48081:SF8">
    <property type="entry name" value="ALPHA_BETA HYDROLASE FOLD-3 DOMAIN-CONTAINING PROTEIN-RELATED"/>
    <property type="match status" value="1"/>
</dbReference>
<dbReference type="GO" id="GO:0016787">
    <property type="term" value="F:hydrolase activity"/>
    <property type="evidence" value="ECO:0007669"/>
    <property type="project" value="UniProtKB-KW"/>
</dbReference>
<keyword evidence="4" id="KW-1185">Reference proteome</keyword>
<dbReference type="OrthoDB" id="9806180at2"/>
<protein>
    <recommendedName>
        <fullName evidence="2">Alpha/beta hydrolase fold-3 domain-containing protein</fullName>
    </recommendedName>
</protein>
<dbReference type="PATRIC" id="fig|1195763.3.peg.3963"/>
<dbReference type="STRING" id="1195763.ABT56_18540"/>
<evidence type="ECO:0000259" key="2">
    <source>
        <dbReference type="Pfam" id="PF07859"/>
    </source>
</evidence>
<name>A0A0J1JN20_9GAMM</name>
<proteinExistence type="predicted"/>
<dbReference type="InterPro" id="IPR050300">
    <property type="entry name" value="GDXG_lipolytic_enzyme"/>
</dbReference>
<evidence type="ECO:0000313" key="3">
    <source>
        <dbReference type="EMBL" id="KLV03597.1"/>
    </source>
</evidence>
<evidence type="ECO:0000256" key="1">
    <source>
        <dbReference type="ARBA" id="ARBA00022801"/>
    </source>
</evidence>
<gene>
    <name evidence="3" type="ORF">ABT56_18540</name>
</gene>
<keyword evidence="1" id="KW-0378">Hydrolase</keyword>
<evidence type="ECO:0000313" key="4">
    <source>
        <dbReference type="Proteomes" id="UP000036097"/>
    </source>
</evidence>
<organism evidence="3 4">
    <name type="scientific">Photobacterium aquae</name>
    <dbReference type="NCBI Taxonomy" id="1195763"/>
    <lineage>
        <taxon>Bacteria</taxon>
        <taxon>Pseudomonadati</taxon>
        <taxon>Pseudomonadota</taxon>
        <taxon>Gammaproteobacteria</taxon>
        <taxon>Vibrionales</taxon>
        <taxon>Vibrionaceae</taxon>
        <taxon>Photobacterium</taxon>
    </lineage>
</organism>
<dbReference type="EMBL" id="LDOT01000030">
    <property type="protein sequence ID" value="KLV03597.1"/>
    <property type="molecule type" value="Genomic_DNA"/>
</dbReference>
<feature type="domain" description="Alpha/beta hydrolase fold-3" evidence="2">
    <location>
        <begin position="85"/>
        <end position="289"/>
    </location>
</feature>
<sequence length="316" mass="35354">MISLPNALNLWLAQFNSTLALSRAQGIHPTPEQAREGLALITAKFTTNHYLISHVTSSAIAGNGNQNAVPCRIYQPAPDEPRPVILFLHGGGHMCGGNDVYDPIARRIAFHTCHTLVSIDYRLAPEHPYPAGLDDCQHALDNIWSLLDNLQIPYLKQLILVGDSAGGALAATLTQRCLFPTINKLIMIYPSLDYTFRSQSIAIFGKNYLLEADKMSWYFDQYFQTYAPDVRHNASPLWQAIDENHPPTLIITAGFDPLQDEGLMYADKLRDRQIPCCSLHLPDTLHAFLNLEDLNPLCCYKAYQAIENFVSVPIYT</sequence>
<dbReference type="AlphaFoldDB" id="A0A0J1JN20"/>
<comment type="caution">
    <text evidence="3">The sequence shown here is derived from an EMBL/GenBank/DDBJ whole genome shotgun (WGS) entry which is preliminary data.</text>
</comment>
<dbReference type="Pfam" id="PF07859">
    <property type="entry name" value="Abhydrolase_3"/>
    <property type="match status" value="1"/>
</dbReference>
<dbReference type="PANTHER" id="PTHR48081">
    <property type="entry name" value="AB HYDROLASE SUPERFAMILY PROTEIN C4A8.06C"/>
    <property type="match status" value="1"/>
</dbReference>
<accession>A0A0J1JN20</accession>
<reference evidence="3 4" key="1">
    <citation type="submission" date="2015-05" db="EMBL/GenBank/DDBJ databases">
        <title>Photobacterium galathea sp. nov.</title>
        <authorList>
            <person name="Machado H."/>
            <person name="Gram L."/>
        </authorList>
    </citation>
    <scope>NUCLEOTIDE SEQUENCE [LARGE SCALE GENOMIC DNA]</scope>
    <source>
        <strain evidence="3 4">CGMCC 1.12159</strain>
    </source>
</reference>
<dbReference type="SUPFAM" id="SSF53474">
    <property type="entry name" value="alpha/beta-Hydrolases"/>
    <property type="match status" value="1"/>
</dbReference>
<dbReference type="InterPro" id="IPR013094">
    <property type="entry name" value="AB_hydrolase_3"/>
</dbReference>
<dbReference type="RefSeq" id="WP_047880396.1">
    <property type="nucleotide sequence ID" value="NZ_LDOT01000030.1"/>
</dbReference>
<dbReference type="Proteomes" id="UP000036097">
    <property type="component" value="Unassembled WGS sequence"/>
</dbReference>